<dbReference type="Proteomes" id="UP000054166">
    <property type="component" value="Unassembled WGS sequence"/>
</dbReference>
<feature type="non-terminal residue" evidence="1">
    <location>
        <position position="73"/>
    </location>
</feature>
<reference evidence="2" key="2">
    <citation type="submission" date="2015-01" db="EMBL/GenBank/DDBJ databases">
        <title>Evolutionary Origins and Diversification of the Mycorrhizal Mutualists.</title>
        <authorList>
            <consortium name="DOE Joint Genome Institute"/>
            <consortium name="Mycorrhizal Genomics Consortium"/>
            <person name="Kohler A."/>
            <person name="Kuo A."/>
            <person name="Nagy L.G."/>
            <person name="Floudas D."/>
            <person name="Copeland A."/>
            <person name="Barry K.W."/>
            <person name="Cichocki N."/>
            <person name="Veneault-Fourrey C."/>
            <person name="LaButti K."/>
            <person name="Lindquist E.A."/>
            <person name="Lipzen A."/>
            <person name="Lundell T."/>
            <person name="Morin E."/>
            <person name="Murat C."/>
            <person name="Riley R."/>
            <person name="Ohm R."/>
            <person name="Sun H."/>
            <person name="Tunlid A."/>
            <person name="Henrissat B."/>
            <person name="Grigoriev I.V."/>
            <person name="Hibbett D.S."/>
            <person name="Martin F."/>
        </authorList>
    </citation>
    <scope>NUCLEOTIDE SEQUENCE [LARGE SCALE GENOMIC DNA]</scope>
    <source>
        <strain evidence="2">F 1598</strain>
    </source>
</reference>
<protein>
    <submittedName>
        <fullName evidence="1">Uncharacterized protein</fullName>
    </submittedName>
</protein>
<evidence type="ECO:0000313" key="2">
    <source>
        <dbReference type="Proteomes" id="UP000054166"/>
    </source>
</evidence>
<evidence type="ECO:0000313" key="1">
    <source>
        <dbReference type="EMBL" id="KIM89709.1"/>
    </source>
</evidence>
<organism evidence="1 2">
    <name type="scientific">Piloderma croceum (strain F 1598)</name>
    <dbReference type="NCBI Taxonomy" id="765440"/>
    <lineage>
        <taxon>Eukaryota</taxon>
        <taxon>Fungi</taxon>
        <taxon>Dikarya</taxon>
        <taxon>Basidiomycota</taxon>
        <taxon>Agaricomycotina</taxon>
        <taxon>Agaricomycetes</taxon>
        <taxon>Agaricomycetidae</taxon>
        <taxon>Atheliales</taxon>
        <taxon>Atheliaceae</taxon>
        <taxon>Piloderma</taxon>
    </lineage>
</organism>
<reference evidence="1 2" key="1">
    <citation type="submission" date="2014-04" db="EMBL/GenBank/DDBJ databases">
        <authorList>
            <consortium name="DOE Joint Genome Institute"/>
            <person name="Kuo A."/>
            <person name="Tarkka M."/>
            <person name="Buscot F."/>
            <person name="Kohler A."/>
            <person name="Nagy L.G."/>
            <person name="Floudas D."/>
            <person name="Copeland A."/>
            <person name="Barry K.W."/>
            <person name="Cichocki N."/>
            <person name="Veneault-Fourrey C."/>
            <person name="LaButti K."/>
            <person name="Lindquist E.A."/>
            <person name="Lipzen A."/>
            <person name="Lundell T."/>
            <person name="Morin E."/>
            <person name="Murat C."/>
            <person name="Sun H."/>
            <person name="Tunlid A."/>
            <person name="Henrissat B."/>
            <person name="Grigoriev I.V."/>
            <person name="Hibbett D.S."/>
            <person name="Martin F."/>
            <person name="Nordberg H.P."/>
            <person name="Cantor M.N."/>
            <person name="Hua S.X."/>
        </authorList>
    </citation>
    <scope>NUCLEOTIDE SEQUENCE [LARGE SCALE GENOMIC DNA]</scope>
    <source>
        <strain evidence="1 2">F 1598</strain>
    </source>
</reference>
<keyword evidence="2" id="KW-1185">Reference proteome</keyword>
<dbReference type="AlphaFoldDB" id="A0A0C3GDC7"/>
<name>A0A0C3GDC7_PILCF</name>
<dbReference type="HOGENOM" id="CLU_2711672_0_0_1"/>
<sequence length="73" mass="8449">MPMVSGVLPGTTCGQVEERVGAEPQAQFRRDIHNFAVAQYWPLGYCTRSMSSQNYRAHLRRRRRCFISKMSNI</sequence>
<accession>A0A0C3GDC7</accession>
<dbReference type="EMBL" id="KN832974">
    <property type="protein sequence ID" value="KIM89709.1"/>
    <property type="molecule type" value="Genomic_DNA"/>
</dbReference>
<dbReference type="InParanoid" id="A0A0C3GDC7"/>
<gene>
    <name evidence="1" type="ORF">PILCRDRAFT_812517</name>
</gene>
<proteinExistence type="predicted"/>